<accession>A0A7H1MCU7</accession>
<dbReference type="SUPFAM" id="SSF47729">
    <property type="entry name" value="IHF-like DNA-binding proteins"/>
    <property type="match status" value="1"/>
</dbReference>
<evidence type="ECO:0000256" key="2">
    <source>
        <dbReference type="ARBA" id="ARBA00023067"/>
    </source>
</evidence>
<evidence type="ECO:0000256" key="1">
    <source>
        <dbReference type="ARBA" id="ARBA00010529"/>
    </source>
</evidence>
<protein>
    <submittedName>
        <fullName evidence="5">Bacterial DNA-binding family protein</fullName>
    </submittedName>
</protein>
<dbReference type="PROSITE" id="PS00045">
    <property type="entry name" value="HISTONE_LIKE"/>
    <property type="match status" value="1"/>
</dbReference>
<dbReference type="Proteomes" id="UP000516412">
    <property type="component" value="Chromosome"/>
</dbReference>
<sequence length="91" mass="9872">MNKSEFVAELAKKWLWDKKQAEMALDGVTDIIKDTLAKGNDITLVGFGTFTVAEKAERQGRNPKTGEAITIPAAKVPKFKPGKALKDALNG</sequence>
<dbReference type="SMART" id="SM00411">
    <property type="entry name" value="BHL"/>
    <property type="match status" value="1"/>
</dbReference>
<dbReference type="GO" id="GO:0005829">
    <property type="term" value="C:cytosol"/>
    <property type="evidence" value="ECO:0007669"/>
    <property type="project" value="TreeGrafter"/>
</dbReference>
<comment type="similarity">
    <text evidence="1 4">Belongs to the bacterial histone-like protein family.</text>
</comment>
<evidence type="ECO:0000256" key="4">
    <source>
        <dbReference type="RuleBase" id="RU003939"/>
    </source>
</evidence>
<dbReference type="EMBL" id="CP060414">
    <property type="protein sequence ID" value="QNT59462.1"/>
    <property type="molecule type" value="Genomic_DNA"/>
</dbReference>
<keyword evidence="6" id="KW-1185">Reference proteome</keyword>
<dbReference type="CDD" id="cd13831">
    <property type="entry name" value="HU"/>
    <property type="match status" value="1"/>
</dbReference>
<dbReference type="RefSeq" id="WP_187001295.1">
    <property type="nucleotide sequence ID" value="NZ_CP060414.2"/>
</dbReference>
<dbReference type="Pfam" id="PF00216">
    <property type="entry name" value="Bac_DNA_binding"/>
    <property type="match status" value="1"/>
</dbReference>
<name>A0A7H1MCU7_9NEIS</name>
<dbReference type="GO" id="GO:0030527">
    <property type="term" value="F:structural constituent of chromatin"/>
    <property type="evidence" value="ECO:0007669"/>
    <property type="project" value="InterPro"/>
</dbReference>
<evidence type="ECO:0000313" key="6">
    <source>
        <dbReference type="Proteomes" id="UP000516412"/>
    </source>
</evidence>
<keyword evidence="3 5" id="KW-0238">DNA-binding</keyword>
<dbReference type="GO" id="GO:0003677">
    <property type="term" value="F:DNA binding"/>
    <property type="evidence" value="ECO:0007669"/>
    <property type="project" value="UniProtKB-KW"/>
</dbReference>
<gene>
    <name evidence="5" type="ORF">H7A79_1006</name>
</gene>
<evidence type="ECO:0000313" key="5">
    <source>
        <dbReference type="EMBL" id="QNT59462.1"/>
    </source>
</evidence>
<dbReference type="InterPro" id="IPR000119">
    <property type="entry name" value="Hist_DNA-bd"/>
</dbReference>
<dbReference type="InterPro" id="IPR020816">
    <property type="entry name" value="Histone-like_DNA-bd_CS"/>
</dbReference>
<evidence type="ECO:0000256" key="3">
    <source>
        <dbReference type="ARBA" id="ARBA00023125"/>
    </source>
</evidence>
<dbReference type="PANTHER" id="PTHR33175">
    <property type="entry name" value="DNA-BINDING PROTEIN HU"/>
    <property type="match status" value="1"/>
</dbReference>
<keyword evidence="2" id="KW-0226">DNA condensation</keyword>
<organism evidence="5 6">
    <name type="scientific">Neisseria musculi</name>
    <dbReference type="NCBI Taxonomy" id="1815583"/>
    <lineage>
        <taxon>Bacteria</taxon>
        <taxon>Pseudomonadati</taxon>
        <taxon>Pseudomonadota</taxon>
        <taxon>Betaproteobacteria</taxon>
        <taxon>Neisseriales</taxon>
        <taxon>Neisseriaceae</taxon>
        <taxon>Neisseria</taxon>
    </lineage>
</organism>
<dbReference type="AlphaFoldDB" id="A0A7H1MCU7"/>
<dbReference type="GO" id="GO:0030261">
    <property type="term" value="P:chromosome condensation"/>
    <property type="evidence" value="ECO:0007669"/>
    <property type="project" value="UniProtKB-KW"/>
</dbReference>
<dbReference type="KEGG" id="nmus:H7A79_1006"/>
<proteinExistence type="inferred from homology"/>
<reference evidence="5" key="1">
    <citation type="submission" date="2024-06" db="EMBL/GenBank/DDBJ databases">
        <title>Complete Genome Sequence of mouse commensal type strain Neisseria musculi.</title>
        <authorList>
            <person name="Thapa E."/>
            <person name="Aluvathingal J."/>
            <person name="Nadendla S."/>
            <person name="Mehta A."/>
            <person name="Tettelin H."/>
            <person name="Weyand N.J."/>
        </authorList>
    </citation>
    <scope>NUCLEOTIDE SEQUENCE</scope>
    <source>
        <strain evidence="5">NW831</strain>
    </source>
</reference>
<dbReference type="PANTHER" id="PTHR33175:SF3">
    <property type="entry name" value="DNA-BINDING PROTEIN HU-BETA"/>
    <property type="match status" value="1"/>
</dbReference>
<dbReference type="Gene3D" id="4.10.520.10">
    <property type="entry name" value="IHF-like DNA-binding proteins"/>
    <property type="match status" value="1"/>
</dbReference>
<dbReference type="PRINTS" id="PR01727">
    <property type="entry name" value="DNABINDINGHU"/>
</dbReference>
<dbReference type="InterPro" id="IPR010992">
    <property type="entry name" value="IHF-like_DNA-bd_dom_sf"/>
</dbReference>